<keyword evidence="3" id="KW-1185">Reference proteome</keyword>
<protein>
    <submittedName>
        <fullName evidence="2">Uncharacterized protein</fullName>
    </submittedName>
</protein>
<accession>A0A4Z2FID9</accession>
<proteinExistence type="predicted"/>
<evidence type="ECO:0000313" key="3">
    <source>
        <dbReference type="Proteomes" id="UP000314294"/>
    </source>
</evidence>
<name>A0A4Z2FID9_9TELE</name>
<dbReference type="Proteomes" id="UP000314294">
    <property type="component" value="Unassembled WGS sequence"/>
</dbReference>
<feature type="region of interest" description="Disordered" evidence="1">
    <location>
        <begin position="53"/>
        <end position="102"/>
    </location>
</feature>
<sequence length="102" mass="11388">MTLDRCSRVSVWKRRRVEPELKAIQMPTPATTMWDTTMPSSWIGYQYHAETPSAQTPADPGHIAGLTGGKGNQDCQTLLHSHIGNMQRGRMRPRGQLRSTVG</sequence>
<organism evidence="2 3">
    <name type="scientific">Liparis tanakae</name>
    <name type="common">Tanaka's snailfish</name>
    <dbReference type="NCBI Taxonomy" id="230148"/>
    <lineage>
        <taxon>Eukaryota</taxon>
        <taxon>Metazoa</taxon>
        <taxon>Chordata</taxon>
        <taxon>Craniata</taxon>
        <taxon>Vertebrata</taxon>
        <taxon>Euteleostomi</taxon>
        <taxon>Actinopterygii</taxon>
        <taxon>Neopterygii</taxon>
        <taxon>Teleostei</taxon>
        <taxon>Neoteleostei</taxon>
        <taxon>Acanthomorphata</taxon>
        <taxon>Eupercaria</taxon>
        <taxon>Perciformes</taxon>
        <taxon>Cottioidei</taxon>
        <taxon>Cottales</taxon>
        <taxon>Liparidae</taxon>
        <taxon>Liparis</taxon>
    </lineage>
</organism>
<dbReference type="EMBL" id="SRLO01001180">
    <property type="protein sequence ID" value="TNN40543.1"/>
    <property type="molecule type" value="Genomic_DNA"/>
</dbReference>
<evidence type="ECO:0000256" key="1">
    <source>
        <dbReference type="SAM" id="MobiDB-lite"/>
    </source>
</evidence>
<gene>
    <name evidence="2" type="ORF">EYF80_049292</name>
</gene>
<evidence type="ECO:0000313" key="2">
    <source>
        <dbReference type="EMBL" id="TNN40543.1"/>
    </source>
</evidence>
<dbReference type="AlphaFoldDB" id="A0A4Z2FID9"/>
<comment type="caution">
    <text evidence="2">The sequence shown here is derived from an EMBL/GenBank/DDBJ whole genome shotgun (WGS) entry which is preliminary data.</text>
</comment>
<reference evidence="2 3" key="1">
    <citation type="submission" date="2019-03" db="EMBL/GenBank/DDBJ databases">
        <title>First draft genome of Liparis tanakae, snailfish: a comprehensive survey of snailfish specific genes.</title>
        <authorList>
            <person name="Kim W."/>
            <person name="Song I."/>
            <person name="Jeong J.-H."/>
            <person name="Kim D."/>
            <person name="Kim S."/>
            <person name="Ryu S."/>
            <person name="Song J.Y."/>
            <person name="Lee S.K."/>
        </authorList>
    </citation>
    <scope>NUCLEOTIDE SEQUENCE [LARGE SCALE GENOMIC DNA]</scope>
    <source>
        <tissue evidence="2">Muscle</tissue>
    </source>
</reference>